<organism evidence="1 2">
    <name type="scientific">Anseongella ginsenosidimutans</name>
    <dbReference type="NCBI Taxonomy" id="496056"/>
    <lineage>
        <taxon>Bacteria</taxon>
        <taxon>Pseudomonadati</taxon>
        <taxon>Bacteroidota</taxon>
        <taxon>Sphingobacteriia</taxon>
        <taxon>Sphingobacteriales</taxon>
        <taxon>Sphingobacteriaceae</taxon>
        <taxon>Anseongella</taxon>
    </lineage>
</organism>
<dbReference type="EMBL" id="SMAD01000017">
    <property type="protein sequence ID" value="TCS84830.1"/>
    <property type="molecule type" value="Genomic_DNA"/>
</dbReference>
<protein>
    <submittedName>
        <fullName evidence="1">Uncharacterized protein</fullName>
    </submittedName>
</protein>
<gene>
    <name evidence="1" type="ORF">EDD80_1178</name>
</gene>
<dbReference type="SUPFAM" id="SSF53756">
    <property type="entry name" value="UDP-Glycosyltransferase/glycogen phosphorylase"/>
    <property type="match status" value="1"/>
</dbReference>
<proteinExistence type="predicted"/>
<reference evidence="1 2" key="1">
    <citation type="submission" date="2019-03" db="EMBL/GenBank/DDBJ databases">
        <title>Genomic Encyclopedia of Type Strains, Phase IV (KMG-IV): sequencing the most valuable type-strain genomes for metagenomic binning, comparative biology and taxonomic classification.</title>
        <authorList>
            <person name="Goeker M."/>
        </authorList>
    </citation>
    <scope>NUCLEOTIDE SEQUENCE [LARGE SCALE GENOMIC DNA]</scope>
    <source>
        <strain evidence="1 2">DSM 21100</strain>
    </source>
</reference>
<keyword evidence="2" id="KW-1185">Reference proteome</keyword>
<comment type="caution">
    <text evidence="1">The sequence shown here is derived from an EMBL/GenBank/DDBJ whole genome shotgun (WGS) entry which is preliminary data.</text>
</comment>
<dbReference type="AlphaFoldDB" id="A0A4R3KLB4"/>
<accession>A0A4R3KLB4</accession>
<dbReference type="Proteomes" id="UP000295807">
    <property type="component" value="Unassembled WGS sequence"/>
</dbReference>
<evidence type="ECO:0000313" key="2">
    <source>
        <dbReference type="Proteomes" id="UP000295807"/>
    </source>
</evidence>
<sequence length="465" mass="55417">MALEESARRYKEVVSKRPQLVFMVKKKNLRDIEQNHRVKDIKVRKIPIWIFLRQKIHLELIRSQYGYDSHLRTKNLLHLLGSFFWGLPNWFKTRNIDYIFFNNADKRVSLNDKYFDIFFDAIADNVGQRKCFFIEWAITKHFPVRSTYSSNVVSDLPVKLISTVLARLMGFLKIEGDEVLRKINQEYGLAINYEKLGKRFLAEYYVYSLIFKFIKPKAIFVLCYYSRSSIVKAAKDLGIRVIEAQHGYVGNSHQFYRSEHDFYDFFPDDFISFGEYEKGCRTADFIFKENQIHPVGSFWLEHVRNTSESEELKEFVRKYSKVFCVTLQGVKERKVLQWVKRQAIRNPTFLFVVRPKYPNRLYGNYLSENVVVLPKYNIYEILKYSDYNITIYSTTAIEASFFNVKTLFYNINNLSTQYFEPEKIYSSVIEEDEDLTALHLETQDHIRANYFREGYLTNIKHFNIV</sequence>
<dbReference type="OrthoDB" id="1091582at2"/>
<name>A0A4R3KLB4_9SPHI</name>
<dbReference type="RefSeq" id="WP_132130588.1">
    <property type="nucleotide sequence ID" value="NZ_CP042432.1"/>
</dbReference>
<evidence type="ECO:0000313" key="1">
    <source>
        <dbReference type="EMBL" id="TCS84830.1"/>
    </source>
</evidence>